<dbReference type="OrthoDB" id="60662at2157"/>
<sequence length="128" mass="14817">MNKYIKMFLYGLIVWMVPFIVSFAFVDQQGNFTIDETFFKSIMVVTGAFIGVILAVRYFRDVDTDYLNEGIVLGLIWLVINLALDLSMVYGGFFQMSVTQYFTDIGMRYLSMPIYTIGMGYVLMQREN</sequence>
<dbReference type="EMBL" id="FOUJ01000002">
    <property type="protein sequence ID" value="SFM47008.1"/>
    <property type="molecule type" value="Genomic_DNA"/>
</dbReference>
<feature type="transmembrane region" description="Helical" evidence="1">
    <location>
        <begin position="105"/>
        <end position="124"/>
    </location>
</feature>
<keyword evidence="3" id="KW-1185">Reference proteome</keyword>
<dbReference type="AlphaFoldDB" id="A0A1I4R3Y2"/>
<accession>A0A1I4R3Y2</accession>
<evidence type="ECO:0000256" key="1">
    <source>
        <dbReference type="SAM" id="Phobius"/>
    </source>
</evidence>
<dbReference type="RefSeq" id="WP_091935097.1">
    <property type="nucleotide sequence ID" value="NZ_FOUJ01000002.1"/>
</dbReference>
<keyword evidence="1" id="KW-0472">Membrane</keyword>
<evidence type="ECO:0000313" key="3">
    <source>
        <dbReference type="Proteomes" id="UP000198535"/>
    </source>
</evidence>
<dbReference type="STRING" id="487685.SAMN04488696_1350"/>
<evidence type="ECO:0000313" key="2">
    <source>
        <dbReference type="EMBL" id="SFM47008.1"/>
    </source>
</evidence>
<dbReference type="Proteomes" id="UP000198535">
    <property type="component" value="Unassembled WGS sequence"/>
</dbReference>
<feature type="transmembrane region" description="Helical" evidence="1">
    <location>
        <begin position="38"/>
        <end position="59"/>
    </location>
</feature>
<reference evidence="3" key="1">
    <citation type="submission" date="2016-10" db="EMBL/GenBank/DDBJ databases">
        <authorList>
            <person name="Varghese N."/>
            <person name="Submissions S."/>
        </authorList>
    </citation>
    <scope>NUCLEOTIDE SEQUENCE [LARGE SCALE GENOMIC DNA]</scope>
    <source>
        <strain evidence="3">Mob M</strain>
    </source>
</reference>
<keyword evidence="1" id="KW-0812">Transmembrane</keyword>
<name>A0A1I4R3Y2_9EURY</name>
<protein>
    <submittedName>
        <fullName evidence="2">Uncharacterized protein</fullName>
    </submittedName>
</protein>
<keyword evidence="1" id="KW-1133">Transmembrane helix</keyword>
<feature type="transmembrane region" description="Helical" evidence="1">
    <location>
        <begin position="7"/>
        <end position="26"/>
    </location>
</feature>
<organism evidence="2 3">
    <name type="scientific">Methanolobus profundi</name>
    <dbReference type="NCBI Taxonomy" id="487685"/>
    <lineage>
        <taxon>Archaea</taxon>
        <taxon>Methanobacteriati</taxon>
        <taxon>Methanobacteriota</taxon>
        <taxon>Stenosarchaea group</taxon>
        <taxon>Methanomicrobia</taxon>
        <taxon>Methanosarcinales</taxon>
        <taxon>Methanosarcinaceae</taxon>
        <taxon>Methanolobus</taxon>
    </lineage>
</organism>
<feature type="transmembrane region" description="Helical" evidence="1">
    <location>
        <begin position="71"/>
        <end position="93"/>
    </location>
</feature>
<proteinExistence type="predicted"/>
<gene>
    <name evidence="2" type="ORF">SAMN04488696_1350</name>
</gene>